<dbReference type="OrthoDB" id="7165334at2"/>
<evidence type="ECO:0000313" key="8">
    <source>
        <dbReference type="EMBL" id="THD72122.1"/>
    </source>
</evidence>
<keyword evidence="9" id="KW-1185">Reference proteome</keyword>
<evidence type="ECO:0000256" key="5">
    <source>
        <dbReference type="ARBA" id="ARBA00023136"/>
    </source>
</evidence>
<comment type="caution">
    <text evidence="8">The sequence shown here is derived from an EMBL/GenBank/DDBJ whole genome shotgun (WGS) entry which is preliminary data.</text>
</comment>
<dbReference type="AlphaFoldDB" id="A0A4S3M7Z9"/>
<dbReference type="InterPro" id="IPR037185">
    <property type="entry name" value="EmrE-like"/>
</dbReference>
<feature type="transmembrane region" description="Helical" evidence="6">
    <location>
        <begin position="66"/>
        <end position="83"/>
    </location>
</feature>
<feature type="transmembrane region" description="Helical" evidence="6">
    <location>
        <begin position="22"/>
        <end position="45"/>
    </location>
</feature>
<dbReference type="Proteomes" id="UP000306113">
    <property type="component" value="Unassembled WGS sequence"/>
</dbReference>
<evidence type="ECO:0000256" key="2">
    <source>
        <dbReference type="ARBA" id="ARBA00009853"/>
    </source>
</evidence>
<feature type="domain" description="EamA" evidence="7">
    <location>
        <begin position="140"/>
        <end position="265"/>
    </location>
</feature>
<evidence type="ECO:0000256" key="1">
    <source>
        <dbReference type="ARBA" id="ARBA00004141"/>
    </source>
</evidence>
<dbReference type="InterPro" id="IPR000620">
    <property type="entry name" value="EamA_dom"/>
</dbReference>
<keyword evidence="3 6" id="KW-0812">Transmembrane</keyword>
<feature type="transmembrane region" description="Helical" evidence="6">
    <location>
        <begin position="254"/>
        <end position="271"/>
    </location>
</feature>
<sequence>MVLAMAAFAIEDMLYKAASQSFPAGLALILFGAQGTVLFAALSVLRRERILHPAILTRPLLIRTGFELGGRLFYALALALTPLASTSSILQATPLVVALGAVVVFGETVGWRRWLAMSVGFAGVLLILRPTPDSFEPYSLFAVLGMIGFAGRDLATRASPASMSMAQLGTLGFGVVTLAGIVLAVYAQEAPVLPPLPVALKLAGAAGVGVLAYGALTQAMRTGQIGFVAPFRYTRLVFALILAVLVFGERPDQLTLIGGAVIVGSGLYSLLRQRKAG</sequence>
<dbReference type="Pfam" id="PF00892">
    <property type="entry name" value="EamA"/>
    <property type="match status" value="2"/>
</dbReference>
<dbReference type="SUPFAM" id="SSF103481">
    <property type="entry name" value="Multidrug resistance efflux transporter EmrE"/>
    <property type="match status" value="2"/>
</dbReference>
<evidence type="ECO:0000256" key="3">
    <source>
        <dbReference type="ARBA" id="ARBA00022692"/>
    </source>
</evidence>
<comment type="subcellular location">
    <subcellularLocation>
        <location evidence="1">Membrane</location>
        <topology evidence="1">Multi-pass membrane protein</topology>
    </subcellularLocation>
</comment>
<feature type="domain" description="EamA" evidence="7">
    <location>
        <begin position="1"/>
        <end position="128"/>
    </location>
</feature>
<evidence type="ECO:0000259" key="7">
    <source>
        <dbReference type="Pfam" id="PF00892"/>
    </source>
</evidence>
<keyword evidence="5 6" id="KW-0472">Membrane</keyword>
<comment type="similarity">
    <text evidence="2">Belongs to the drug/metabolite transporter (DMT) superfamily. 10 TMS drug/metabolite exporter (DME) (TC 2.A.7.3) family.</text>
</comment>
<feature type="transmembrane region" description="Helical" evidence="6">
    <location>
        <begin position="167"/>
        <end position="186"/>
    </location>
</feature>
<accession>A0A4S3M7Z9</accession>
<dbReference type="GO" id="GO:0016020">
    <property type="term" value="C:membrane"/>
    <property type="evidence" value="ECO:0007669"/>
    <property type="project" value="UniProtKB-SubCell"/>
</dbReference>
<gene>
    <name evidence="8" type="ORF">E7681_16115</name>
</gene>
<feature type="transmembrane region" description="Helical" evidence="6">
    <location>
        <begin position="228"/>
        <end position="248"/>
    </location>
</feature>
<organism evidence="8 9">
    <name type="scientific">Thalassobius vesicularis</name>
    <dbReference type="NCBI Taxonomy" id="1294297"/>
    <lineage>
        <taxon>Bacteria</taxon>
        <taxon>Pseudomonadati</taxon>
        <taxon>Pseudomonadota</taxon>
        <taxon>Alphaproteobacteria</taxon>
        <taxon>Rhodobacterales</taxon>
        <taxon>Roseobacteraceae</taxon>
        <taxon>Thalassovita</taxon>
    </lineage>
</organism>
<evidence type="ECO:0000256" key="4">
    <source>
        <dbReference type="ARBA" id="ARBA00022989"/>
    </source>
</evidence>
<dbReference type="PANTHER" id="PTHR22911">
    <property type="entry name" value="ACYL-MALONYL CONDENSING ENZYME-RELATED"/>
    <property type="match status" value="1"/>
</dbReference>
<evidence type="ECO:0000313" key="9">
    <source>
        <dbReference type="Proteomes" id="UP000306113"/>
    </source>
</evidence>
<keyword evidence="4 6" id="KW-1133">Transmembrane helix</keyword>
<dbReference type="PANTHER" id="PTHR22911:SF6">
    <property type="entry name" value="SOLUTE CARRIER FAMILY 35 MEMBER G1"/>
    <property type="match status" value="1"/>
</dbReference>
<evidence type="ECO:0000256" key="6">
    <source>
        <dbReference type="SAM" id="Phobius"/>
    </source>
</evidence>
<feature type="transmembrane region" description="Helical" evidence="6">
    <location>
        <begin position="89"/>
        <end position="107"/>
    </location>
</feature>
<reference evidence="8 9" key="1">
    <citation type="submission" date="2019-04" db="EMBL/GenBank/DDBJ databases">
        <title>Draft genome sequence of Youngimonas vesicularis.</title>
        <authorList>
            <person name="Hameed A."/>
        </authorList>
    </citation>
    <scope>NUCLEOTIDE SEQUENCE [LARGE SCALE GENOMIC DNA]</scope>
    <source>
        <strain evidence="8 9">CC-AMW-E</strain>
    </source>
</reference>
<dbReference type="EMBL" id="SSMD01000009">
    <property type="protein sequence ID" value="THD72122.1"/>
    <property type="molecule type" value="Genomic_DNA"/>
</dbReference>
<dbReference type="Gene3D" id="1.10.3730.20">
    <property type="match status" value="1"/>
</dbReference>
<name>A0A4S3M7Z9_9RHOB</name>
<protein>
    <submittedName>
        <fullName evidence="8">DMT family transporter</fullName>
    </submittedName>
</protein>
<proteinExistence type="inferred from homology"/>
<feature type="transmembrane region" description="Helical" evidence="6">
    <location>
        <begin position="198"/>
        <end position="216"/>
    </location>
</feature>